<proteinExistence type="predicted"/>
<dbReference type="AlphaFoldDB" id="K0B7E0"/>
<name>K0B7E0_9ARCH</name>
<evidence type="ECO:0000313" key="1">
    <source>
        <dbReference type="EMBL" id="AFS81082.1"/>
    </source>
</evidence>
<dbReference type="RefSeq" id="WP_014963466.1">
    <property type="nucleotide sequence ID" value="NC_018655.1"/>
</dbReference>
<dbReference type="KEGG" id="nkr:NKOR_05995"/>
<evidence type="ECO:0000313" key="2">
    <source>
        <dbReference type="Proteomes" id="UP000006101"/>
    </source>
</evidence>
<accession>K0B7E0</accession>
<organism evidence="1 2">
    <name type="scientific">Candidatus Nitrosopumilus koreensis AR1</name>
    <dbReference type="NCBI Taxonomy" id="1229908"/>
    <lineage>
        <taxon>Archaea</taxon>
        <taxon>Nitrososphaerota</taxon>
        <taxon>Nitrososphaeria</taxon>
        <taxon>Nitrosopumilales</taxon>
        <taxon>Nitrosopumilaceae</taxon>
        <taxon>Nitrosopumilus</taxon>
    </lineage>
</organism>
<sequence length="83" mass="9804">MKFNTQTYHNIKSQKLFDTCKLEGKWKRLDDSVPRRYVTLEDGALISLSILGTQYHESFIFKKNSEVVIKDSIAEFFEEDLLR</sequence>
<dbReference type="GeneID" id="13725234"/>
<dbReference type="Proteomes" id="UP000006101">
    <property type="component" value="Chromosome"/>
</dbReference>
<dbReference type="HOGENOM" id="CLU_188089_0_0_2"/>
<gene>
    <name evidence="1" type="ORF">NKOR_05995</name>
</gene>
<dbReference type="EMBL" id="CP003842">
    <property type="protein sequence ID" value="AFS81082.1"/>
    <property type="molecule type" value="Genomic_DNA"/>
</dbReference>
<dbReference type="STRING" id="1229908.NKOR_05995"/>
<dbReference type="PATRIC" id="fig|1229908.8.peg.1307"/>
<reference evidence="1 2" key="1">
    <citation type="journal article" date="2012" name="J. Bacteriol.">
        <title>Draft Genome Sequence of an Ammonia-Oxidizing Archaeon, "Candidatus Nitrosopumilus koreensis" AR1, from Marine Sediment.</title>
        <authorList>
            <person name="Park S.J."/>
            <person name="Kim J.G."/>
            <person name="Jung M.Y."/>
            <person name="Kim S.J."/>
            <person name="Cha I.T."/>
            <person name="Kwon K."/>
            <person name="Lee J.H."/>
            <person name="Rhee S.K."/>
        </authorList>
    </citation>
    <scope>NUCLEOTIDE SEQUENCE [LARGE SCALE GENOMIC DNA]</scope>
    <source>
        <strain evidence="1 2">AR1</strain>
    </source>
</reference>
<protein>
    <submittedName>
        <fullName evidence="1">Uncharacterized protein</fullName>
    </submittedName>
</protein>
<keyword evidence="2" id="KW-1185">Reference proteome</keyword>